<protein>
    <submittedName>
        <fullName evidence="1">Uncharacterized protein</fullName>
    </submittedName>
</protein>
<dbReference type="AlphaFoldDB" id="A0A329Y593"/>
<gene>
    <name evidence="1" type="ORF">DQ393_26910</name>
</gene>
<organism evidence="1 2">
    <name type="scientific">Rhizobium tropici</name>
    <dbReference type="NCBI Taxonomy" id="398"/>
    <lineage>
        <taxon>Bacteria</taxon>
        <taxon>Pseudomonadati</taxon>
        <taxon>Pseudomonadota</taxon>
        <taxon>Alphaproteobacteria</taxon>
        <taxon>Hyphomicrobiales</taxon>
        <taxon>Rhizobiaceae</taxon>
        <taxon>Rhizobium/Agrobacterium group</taxon>
        <taxon>Rhizobium</taxon>
    </lineage>
</organism>
<dbReference type="Proteomes" id="UP000251205">
    <property type="component" value="Unassembled WGS sequence"/>
</dbReference>
<sequence length="93" mass="10773">MGMSIAAAGFVMNQPRPRTRLDCFIGSEDRSLILPLRSFGRKAAERFFGNSLRPAQRRCFTDVNEGSEFVIVSIWRRWQYNRMGIITIKFTQP</sequence>
<evidence type="ECO:0000313" key="2">
    <source>
        <dbReference type="Proteomes" id="UP000251205"/>
    </source>
</evidence>
<name>A0A329Y593_RHITR</name>
<reference evidence="1 2" key="1">
    <citation type="submission" date="2018-06" db="EMBL/GenBank/DDBJ databases">
        <title>Whole Genome Sequence of an efficient microsymbiont, Rhizobium tropici.</title>
        <authorList>
            <person name="Srinivasan R."/>
            <person name="Singh H.V."/>
            <person name="Srivastava R."/>
            <person name="Kumari B."/>
            <person name="Radhakrishna A."/>
        </authorList>
    </citation>
    <scope>NUCLEOTIDE SEQUENCE [LARGE SCALE GENOMIC DNA]</scope>
    <source>
        <strain evidence="1 2">IGFRI Rhizo-19</strain>
    </source>
</reference>
<proteinExistence type="predicted"/>
<dbReference type="EMBL" id="QMKK01000054">
    <property type="protein sequence ID" value="RAX38248.1"/>
    <property type="molecule type" value="Genomic_DNA"/>
</dbReference>
<evidence type="ECO:0000313" key="1">
    <source>
        <dbReference type="EMBL" id="RAX38248.1"/>
    </source>
</evidence>
<accession>A0A329Y593</accession>
<comment type="caution">
    <text evidence="1">The sequence shown here is derived from an EMBL/GenBank/DDBJ whole genome shotgun (WGS) entry which is preliminary data.</text>
</comment>